<accession>A0ABP8Z8P7</accession>
<evidence type="ECO:0000313" key="2">
    <source>
        <dbReference type="Proteomes" id="UP001500822"/>
    </source>
</evidence>
<dbReference type="SUPFAM" id="SSF159659">
    <property type="entry name" value="Cgl1923-like"/>
    <property type="match status" value="1"/>
</dbReference>
<dbReference type="RefSeq" id="WP_345313380.1">
    <property type="nucleotide sequence ID" value="NZ_BAABIE010000008.1"/>
</dbReference>
<dbReference type="InterPro" id="IPR019151">
    <property type="entry name" value="Proteasome_assmbl_chaperone_2"/>
</dbReference>
<dbReference type="InterPro" id="IPR038389">
    <property type="entry name" value="PSMG2_sf"/>
</dbReference>
<sequence>MTPDPSASGGDALPQLRRPVLLAAFGGWTDAGDAASAVVEHLSLTWTAVDLREIDPDDYYDYQATRPTIHLSDGVTRRLSWPSTSISYCRVPTADRDLVLVLGMEPNLRWRAFCQEIVDLAVDLDVETAVVLGAAFADSPHTRPIPVSGSAHTAEIAARYGLAASSYDGPTGITGVLQDAFIQIGIPAMALWASVPHYVGNPPSPKATLALLHRLELLVGLPLPVGMLPEQAREWEETVSEMVFADDDMAAYVHELEQRHDDDLADGTLTEVDGDLLAAEFERYLRQRGSND</sequence>
<name>A0ABP8Z8P7_9ACTN</name>
<protein>
    <submittedName>
        <fullName evidence="1">PAC2 family protein</fullName>
    </submittedName>
</protein>
<gene>
    <name evidence="1" type="ORF">GCM10023217_19900</name>
</gene>
<dbReference type="InterPro" id="IPR008492">
    <property type="entry name" value="Rv2714-like"/>
</dbReference>
<dbReference type="Proteomes" id="UP001500822">
    <property type="component" value="Unassembled WGS sequence"/>
</dbReference>
<dbReference type="PIRSF" id="PIRSF028754">
    <property type="entry name" value="UCP028754"/>
    <property type="match status" value="1"/>
</dbReference>
<reference evidence="2" key="1">
    <citation type="journal article" date="2019" name="Int. J. Syst. Evol. Microbiol.">
        <title>The Global Catalogue of Microorganisms (GCM) 10K type strain sequencing project: providing services to taxonomists for standard genome sequencing and annotation.</title>
        <authorList>
            <consortium name="The Broad Institute Genomics Platform"/>
            <consortium name="The Broad Institute Genome Sequencing Center for Infectious Disease"/>
            <person name="Wu L."/>
            <person name="Ma J."/>
        </authorList>
    </citation>
    <scope>NUCLEOTIDE SEQUENCE [LARGE SCALE GENOMIC DNA]</scope>
    <source>
        <strain evidence="2">JCM 18077</strain>
    </source>
</reference>
<comment type="caution">
    <text evidence="1">The sequence shown here is derived from an EMBL/GenBank/DDBJ whole genome shotgun (WGS) entry which is preliminary data.</text>
</comment>
<proteinExistence type="predicted"/>
<dbReference type="Pfam" id="PF09754">
    <property type="entry name" value="PAC2"/>
    <property type="match status" value="1"/>
</dbReference>
<organism evidence="1 2">
    <name type="scientific">Gordonia alkaliphila</name>
    <dbReference type="NCBI Taxonomy" id="1053547"/>
    <lineage>
        <taxon>Bacteria</taxon>
        <taxon>Bacillati</taxon>
        <taxon>Actinomycetota</taxon>
        <taxon>Actinomycetes</taxon>
        <taxon>Mycobacteriales</taxon>
        <taxon>Gordoniaceae</taxon>
        <taxon>Gordonia</taxon>
    </lineage>
</organism>
<dbReference type="Gene3D" id="3.40.50.10900">
    <property type="entry name" value="PAC-like subunit"/>
    <property type="match status" value="1"/>
</dbReference>
<dbReference type="EMBL" id="BAABIE010000008">
    <property type="protein sequence ID" value="GAA4749592.1"/>
    <property type="molecule type" value="Genomic_DNA"/>
</dbReference>
<keyword evidence="2" id="KW-1185">Reference proteome</keyword>
<evidence type="ECO:0000313" key="1">
    <source>
        <dbReference type="EMBL" id="GAA4749592.1"/>
    </source>
</evidence>